<dbReference type="Proteomes" id="UP001597463">
    <property type="component" value="Unassembled WGS sequence"/>
</dbReference>
<comment type="caution">
    <text evidence="2">The sequence shown here is derived from an EMBL/GenBank/DDBJ whole genome shotgun (WGS) entry which is preliminary data.</text>
</comment>
<dbReference type="SUPFAM" id="SSF46785">
    <property type="entry name" value="Winged helix' DNA-binding domain"/>
    <property type="match status" value="1"/>
</dbReference>
<dbReference type="InterPro" id="IPR036388">
    <property type="entry name" value="WH-like_DNA-bd_sf"/>
</dbReference>
<dbReference type="Gene3D" id="1.10.10.10">
    <property type="entry name" value="Winged helix-like DNA-binding domain superfamily/Winged helix DNA-binding domain"/>
    <property type="match status" value="1"/>
</dbReference>
<dbReference type="PROSITE" id="PS50995">
    <property type="entry name" value="HTH_MARR_2"/>
    <property type="match status" value="1"/>
</dbReference>
<dbReference type="SMART" id="SM00347">
    <property type="entry name" value="HTH_MARR"/>
    <property type="match status" value="1"/>
</dbReference>
<accession>A0ABW5UMB0</accession>
<reference evidence="3" key="1">
    <citation type="journal article" date="2019" name="Int. J. Syst. Evol. Microbiol.">
        <title>The Global Catalogue of Microorganisms (GCM) 10K type strain sequencing project: providing services to taxonomists for standard genome sequencing and annotation.</title>
        <authorList>
            <consortium name="The Broad Institute Genomics Platform"/>
            <consortium name="The Broad Institute Genome Sequencing Center for Infectious Disease"/>
            <person name="Wu L."/>
            <person name="Ma J."/>
        </authorList>
    </citation>
    <scope>NUCLEOTIDE SEQUENCE [LARGE SCALE GENOMIC DNA]</scope>
    <source>
        <strain evidence="3">TISTR 1906</strain>
    </source>
</reference>
<organism evidence="2 3">
    <name type="scientific">Comamonas terrae</name>
    <dbReference type="NCBI Taxonomy" id="673548"/>
    <lineage>
        <taxon>Bacteria</taxon>
        <taxon>Pseudomonadati</taxon>
        <taxon>Pseudomonadota</taxon>
        <taxon>Betaproteobacteria</taxon>
        <taxon>Burkholderiales</taxon>
        <taxon>Comamonadaceae</taxon>
        <taxon>Comamonas</taxon>
    </lineage>
</organism>
<name>A0ABW5UMB0_9BURK</name>
<evidence type="ECO:0000313" key="2">
    <source>
        <dbReference type="EMBL" id="MFD2754712.1"/>
    </source>
</evidence>
<feature type="domain" description="HTH marR-type" evidence="1">
    <location>
        <begin position="22"/>
        <end position="155"/>
    </location>
</feature>
<dbReference type="EMBL" id="JBHUMV010000005">
    <property type="protein sequence ID" value="MFD2754712.1"/>
    <property type="molecule type" value="Genomic_DNA"/>
</dbReference>
<evidence type="ECO:0000313" key="3">
    <source>
        <dbReference type="Proteomes" id="UP001597463"/>
    </source>
</evidence>
<keyword evidence="3" id="KW-1185">Reference proteome</keyword>
<dbReference type="InterPro" id="IPR036390">
    <property type="entry name" value="WH_DNA-bd_sf"/>
</dbReference>
<evidence type="ECO:0000259" key="1">
    <source>
        <dbReference type="PROSITE" id="PS50995"/>
    </source>
</evidence>
<dbReference type="PANTHER" id="PTHR33164">
    <property type="entry name" value="TRANSCRIPTIONAL REGULATOR, MARR FAMILY"/>
    <property type="match status" value="1"/>
</dbReference>
<proteinExistence type="predicted"/>
<dbReference type="PANTHER" id="PTHR33164:SF105">
    <property type="entry name" value="TRANSCRIPTIONAL REPRESSOR PROTEIN-RELATED"/>
    <property type="match status" value="1"/>
</dbReference>
<protein>
    <submittedName>
        <fullName evidence="2">MarR family winged helix-turn-helix transcriptional regulator</fullName>
    </submittedName>
</protein>
<dbReference type="RefSeq" id="WP_066476029.1">
    <property type="nucleotide sequence ID" value="NZ_BCNT01000005.1"/>
</dbReference>
<gene>
    <name evidence="2" type="ORF">ACFSW6_11490</name>
</gene>
<dbReference type="InterPro" id="IPR000835">
    <property type="entry name" value="HTH_MarR-typ"/>
</dbReference>
<dbReference type="InterPro" id="IPR039422">
    <property type="entry name" value="MarR/SlyA-like"/>
</dbReference>
<sequence>MPQPFALPSQGHARNAPAPASPVCTCFMVRSLSRRISQLYDDTLAPSGLRGTQFSLLMQVRRAPAMTLTVSALAELLHTDRTTLTRNLRTLQQAGCIELVAGTDARSRHVLITDAGRARLREAAALWQQAQQRVRALCGSEEIGALEQLVLGMLPRLALDEPSETADAEQAEDGR</sequence>
<dbReference type="Pfam" id="PF12802">
    <property type="entry name" value="MarR_2"/>
    <property type="match status" value="1"/>
</dbReference>